<name>A0A1R3WKF7_9RHOB</name>
<proteinExistence type="predicted"/>
<organism evidence="2 3">
    <name type="scientific">Pontibaca methylaminivorans</name>
    <dbReference type="NCBI Taxonomy" id="515897"/>
    <lineage>
        <taxon>Bacteria</taxon>
        <taxon>Pseudomonadati</taxon>
        <taxon>Pseudomonadota</taxon>
        <taxon>Alphaproteobacteria</taxon>
        <taxon>Rhodobacterales</taxon>
        <taxon>Roseobacteraceae</taxon>
        <taxon>Pontibaca</taxon>
    </lineage>
</organism>
<dbReference type="EMBL" id="FTPS01000001">
    <property type="protein sequence ID" value="SIT77083.1"/>
    <property type="molecule type" value="Genomic_DNA"/>
</dbReference>
<evidence type="ECO:0000256" key="1">
    <source>
        <dbReference type="SAM" id="SignalP"/>
    </source>
</evidence>
<dbReference type="STRING" id="515897.SAMN05421849_0662"/>
<keyword evidence="3" id="KW-1185">Reference proteome</keyword>
<evidence type="ECO:0000313" key="3">
    <source>
        <dbReference type="Proteomes" id="UP000192455"/>
    </source>
</evidence>
<protein>
    <recommendedName>
        <fullName evidence="4">HdeA/HdeB family protein</fullName>
    </recommendedName>
</protein>
<dbReference type="OrthoDB" id="7726473at2"/>
<evidence type="ECO:0000313" key="2">
    <source>
        <dbReference type="EMBL" id="SIT77083.1"/>
    </source>
</evidence>
<keyword evidence="1" id="KW-0732">Signal</keyword>
<dbReference type="AlphaFoldDB" id="A0A1R3WKF7"/>
<feature type="signal peptide" evidence="1">
    <location>
        <begin position="1"/>
        <end position="19"/>
    </location>
</feature>
<dbReference type="RefSeq" id="WP_076647321.1">
    <property type="nucleotide sequence ID" value="NZ_FTPS01000001.1"/>
</dbReference>
<feature type="chain" id="PRO_5010372610" description="HdeA/HdeB family protein" evidence="1">
    <location>
        <begin position="20"/>
        <end position="99"/>
    </location>
</feature>
<accession>A0A1R3WKF7</accession>
<dbReference type="Proteomes" id="UP000192455">
    <property type="component" value="Unassembled WGS sequence"/>
</dbReference>
<evidence type="ECO:0008006" key="4">
    <source>
        <dbReference type="Google" id="ProtNLM"/>
    </source>
</evidence>
<sequence>MIRIAAALAAVLFATPLAARDVPDDCTYQARVVAALQQARLAGTSEPDAPQAVLGAGRAWPENYDAAIPLVAPWVYEQPLKALKREDLSKLWLDACRAG</sequence>
<gene>
    <name evidence="2" type="ORF">SAMN05421849_0662</name>
</gene>
<reference evidence="2 3" key="1">
    <citation type="submission" date="2017-01" db="EMBL/GenBank/DDBJ databases">
        <authorList>
            <person name="Mah S.A."/>
            <person name="Swanson W.J."/>
            <person name="Moy G.W."/>
            <person name="Vacquier V.D."/>
        </authorList>
    </citation>
    <scope>NUCLEOTIDE SEQUENCE [LARGE SCALE GENOMIC DNA]</scope>
    <source>
        <strain evidence="2 3">DSM 21219</strain>
    </source>
</reference>